<keyword evidence="2 5" id="KW-0547">Nucleotide-binding</keyword>
<evidence type="ECO:0000256" key="5">
    <source>
        <dbReference type="HAMAP-Rule" id="MF_00376"/>
    </source>
</evidence>
<evidence type="ECO:0000256" key="4">
    <source>
        <dbReference type="ARBA" id="ARBA00022993"/>
    </source>
</evidence>
<dbReference type="RefSeq" id="WP_100276865.1">
    <property type="nucleotide sequence ID" value="NZ_CP018799.1"/>
</dbReference>
<organism evidence="7 8">
    <name type="scientific">Mariprofundus aestuarium</name>
    <dbReference type="NCBI Taxonomy" id="1921086"/>
    <lineage>
        <taxon>Bacteria</taxon>
        <taxon>Pseudomonadati</taxon>
        <taxon>Pseudomonadota</taxon>
        <taxon>Candidatius Mariprofundia</taxon>
        <taxon>Mariprofundales</taxon>
        <taxon>Mariprofundaceae</taxon>
        <taxon>Mariprofundus</taxon>
    </lineage>
</organism>
<dbReference type="InterPro" id="IPR027417">
    <property type="entry name" value="P-loop_NTPase"/>
</dbReference>
<dbReference type="GO" id="GO:0015937">
    <property type="term" value="P:coenzyme A biosynthetic process"/>
    <property type="evidence" value="ECO:0007669"/>
    <property type="project" value="UniProtKB-UniRule"/>
</dbReference>
<keyword evidence="3 5" id="KW-0067">ATP-binding</keyword>
<comment type="function">
    <text evidence="5">Catalyzes the phosphorylation of the 3'-hydroxyl group of dephosphocoenzyme A to form coenzyme A.</text>
</comment>
<dbReference type="CDD" id="cd02022">
    <property type="entry name" value="DPCK"/>
    <property type="match status" value="1"/>
</dbReference>
<keyword evidence="5" id="KW-0963">Cytoplasm</keyword>
<proteinExistence type="inferred from homology"/>
<protein>
    <recommendedName>
        <fullName evidence="5 6">Dephospho-CoA kinase</fullName>
        <ecNumber evidence="5 6">2.7.1.24</ecNumber>
    </recommendedName>
    <alternativeName>
        <fullName evidence="5">Dephosphocoenzyme A kinase</fullName>
    </alternativeName>
</protein>
<comment type="catalytic activity">
    <reaction evidence="5">
        <text>3'-dephospho-CoA + ATP = ADP + CoA + H(+)</text>
        <dbReference type="Rhea" id="RHEA:18245"/>
        <dbReference type="ChEBI" id="CHEBI:15378"/>
        <dbReference type="ChEBI" id="CHEBI:30616"/>
        <dbReference type="ChEBI" id="CHEBI:57287"/>
        <dbReference type="ChEBI" id="CHEBI:57328"/>
        <dbReference type="ChEBI" id="CHEBI:456216"/>
        <dbReference type="EC" id="2.7.1.24"/>
    </reaction>
</comment>
<comment type="similarity">
    <text evidence="1 5">Belongs to the CoaE family.</text>
</comment>
<accession>A0A2K8KW90</accession>
<dbReference type="GO" id="GO:0004140">
    <property type="term" value="F:dephospho-CoA kinase activity"/>
    <property type="evidence" value="ECO:0007669"/>
    <property type="project" value="UniProtKB-UniRule"/>
</dbReference>
<reference evidence="7 8" key="1">
    <citation type="submission" date="2016-12" db="EMBL/GenBank/DDBJ databases">
        <title>Isolation and genomic insights into novel planktonic Zetaproteobacteria from stratified waters of the Chesapeake Bay.</title>
        <authorList>
            <person name="McAllister S.M."/>
            <person name="Kato S."/>
            <person name="Chan C.S."/>
            <person name="Chiu B.K."/>
            <person name="Field E.K."/>
        </authorList>
    </citation>
    <scope>NUCLEOTIDE SEQUENCE [LARGE SCALE GENOMIC DNA]</scope>
    <source>
        <strain evidence="7 8">CP-5</strain>
    </source>
</reference>
<keyword evidence="4 5" id="KW-0173">Coenzyme A biosynthesis</keyword>
<dbReference type="HAMAP" id="MF_00376">
    <property type="entry name" value="Dephospho_CoA_kinase"/>
    <property type="match status" value="1"/>
</dbReference>
<feature type="binding site" evidence="5">
    <location>
        <begin position="14"/>
        <end position="19"/>
    </location>
    <ligand>
        <name>ATP</name>
        <dbReference type="ChEBI" id="CHEBI:30616"/>
    </ligand>
</feature>
<comment type="pathway">
    <text evidence="5">Cofactor biosynthesis; coenzyme A biosynthesis; CoA from (R)-pantothenate: step 5/5.</text>
</comment>
<keyword evidence="5 7" id="KW-0418">Kinase</keyword>
<name>A0A2K8KW90_MARES</name>
<evidence type="ECO:0000313" key="7">
    <source>
        <dbReference type="EMBL" id="ATX78912.1"/>
    </source>
</evidence>
<dbReference type="PANTHER" id="PTHR10695">
    <property type="entry name" value="DEPHOSPHO-COA KINASE-RELATED"/>
    <property type="match status" value="1"/>
</dbReference>
<dbReference type="UniPathway" id="UPA00241">
    <property type="reaction ID" value="UER00356"/>
</dbReference>
<dbReference type="PROSITE" id="PS51219">
    <property type="entry name" value="DPCK"/>
    <property type="match status" value="1"/>
</dbReference>
<sequence length="205" mass="22454">MNAPLRIGLTGGIGSGKSAVASMFEQQAVPVLDLDKKGHEIVSPGSSGLIKLVEVFGDSFLNSDDSLNRAALATHCFSDADETAKLNAIMHPMIWQAEEQWLQSQQAPYVVIEASVLLESGGAGRMDAVIAVLANEERRLKRVLARGDRDEKSFRAIVARQCSDDLRRSKATYLIENNGSLQELQEQVNTIHRQIIERISPISVE</sequence>
<evidence type="ECO:0000313" key="8">
    <source>
        <dbReference type="Proteomes" id="UP000231701"/>
    </source>
</evidence>
<dbReference type="PANTHER" id="PTHR10695:SF46">
    <property type="entry name" value="BIFUNCTIONAL COENZYME A SYNTHASE-RELATED"/>
    <property type="match status" value="1"/>
</dbReference>
<dbReference type="KEGG" id="maes:Ga0123461_0475"/>
<dbReference type="Gene3D" id="3.40.50.300">
    <property type="entry name" value="P-loop containing nucleotide triphosphate hydrolases"/>
    <property type="match status" value="1"/>
</dbReference>
<dbReference type="InterPro" id="IPR001977">
    <property type="entry name" value="Depp_CoAkinase"/>
</dbReference>
<gene>
    <name evidence="5" type="primary">coaE</name>
    <name evidence="7" type="ORF">Ga0123461_0475</name>
</gene>
<dbReference type="Proteomes" id="UP000231701">
    <property type="component" value="Chromosome"/>
</dbReference>
<keyword evidence="5 7" id="KW-0808">Transferase</keyword>
<dbReference type="GO" id="GO:0005737">
    <property type="term" value="C:cytoplasm"/>
    <property type="evidence" value="ECO:0007669"/>
    <property type="project" value="UniProtKB-SubCell"/>
</dbReference>
<evidence type="ECO:0000256" key="2">
    <source>
        <dbReference type="ARBA" id="ARBA00022741"/>
    </source>
</evidence>
<dbReference type="EC" id="2.7.1.24" evidence="5 6"/>
<comment type="subcellular location">
    <subcellularLocation>
        <location evidence="5">Cytoplasm</location>
    </subcellularLocation>
</comment>
<dbReference type="GO" id="GO:0005524">
    <property type="term" value="F:ATP binding"/>
    <property type="evidence" value="ECO:0007669"/>
    <property type="project" value="UniProtKB-UniRule"/>
</dbReference>
<dbReference type="EMBL" id="CP018799">
    <property type="protein sequence ID" value="ATX78912.1"/>
    <property type="molecule type" value="Genomic_DNA"/>
</dbReference>
<evidence type="ECO:0000256" key="1">
    <source>
        <dbReference type="ARBA" id="ARBA00009018"/>
    </source>
</evidence>
<keyword evidence="8" id="KW-1185">Reference proteome</keyword>
<dbReference type="Pfam" id="PF01121">
    <property type="entry name" value="CoaE"/>
    <property type="match status" value="1"/>
</dbReference>
<dbReference type="OrthoDB" id="9812943at2"/>
<dbReference type="SUPFAM" id="SSF52540">
    <property type="entry name" value="P-loop containing nucleoside triphosphate hydrolases"/>
    <property type="match status" value="1"/>
</dbReference>
<dbReference type="AlphaFoldDB" id="A0A2K8KW90"/>
<dbReference type="NCBIfam" id="TIGR00152">
    <property type="entry name" value="dephospho-CoA kinase"/>
    <property type="match status" value="1"/>
</dbReference>
<evidence type="ECO:0000256" key="3">
    <source>
        <dbReference type="ARBA" id="ARBA00022840"/>
    </source>
</evidence>
<evidence type="ECO:0000256" key="6">
    <source>
        <dbReference type="NCBIfam" id="TIGR00152"/>
    </source>
</evidence>